<sequence length="52" mass="5616">MVDFALLAGSTVKTWSYLFLKYRASFARRPASASATGEDSRPTVDTVSKSTA</sequence>
<feature type="compositionally biased region" description="Polar residues" evidence="1">
    <location>
        <begin position="43"/>
        <end position="52"/>
    </location>
</feature>
<feature type="region of interest" description="Disordered" evidence="1">
    <location>
        <begin position="28"/>
        <end position="52"/>
    </location>
</feature>
<protein>
    <submittedName>
        <fullName evidence="2">Uncharacterized protein</fullName>
    </submittedName>
</protein>
<comment type="caution">
    <text evidence="2">The sequence shown here is derived from an EMBL/GenBank/DDBJ whole genome shotgun (WGS) entry which is preliminary data.</text>
</comment>
<evidence type="ECO:0000256" key="1">
    <source>
        <dbReference type="SAM" id="MobiDB-lite"/>
    </source>
</evidence>
<dbReference type="AlphaFoldDB" id="A0A370IBE7"/>
<proteinExistence type="predicted"/>
<keyword evidence="3" id="KW-1185">Reference proteome</keyword>
<dbReference type="EMBL" id="QQBC01000002">
    <property type="protein sequence ID" value="RDI68038.1"/>
    <property type="molecule type" value="Genomic_DNA"/>
</dbReference>
<reference evidence="2 3" key="1">
    <citation type="submission" date="2018-07" db="EMBL/GenBank/DDBJ databases">
        <title>Genomic Encyclopedia of Type Strains, Phase IV (KMG-IV): sequencing the most valuable type-strain genomes for metagenomic binning, comparative biology and taxonomic classification.</title>
        <authorList>
            <person name="Goeker M."/>
        </authorList>
    </citation>
    <scope>NUCLEOTIDE SEQUENCE [LARGE SCALE GENOMIC DNA]</scope>
    <source>
        <strain evidence="2 3">DSM 44290</strain>
    </source>
</reference>
<dbReference type="Proteomes" id="UP000254869">
    <property type="component" value="Unassembled WGS sequence"/>
</dbReference>
<evidence type="ECO:0000313" key="3">
    <source>
        <dbReference type="Proteomes" id="UP000254869"/>
    </source>
</evidence>
<name>A0A370IBE7_9NOCA</name>
<evidence type="ECO:0000313" key="2">
    <source>
        <dbReference type="EMBL" id="RDI68038.1"/>
    </source>
</evidence>
<accession>A0A370IBE7</accession>
<organism evidence="2 3">
    <name type="scientific">Nocardia pseudobrasiliensis</name>
    <dbReference type="NCBI Taxonomy" id="45979"/>
    <lineage>
        <taxon>Bacteria</taxon>
        <taxon>Bacillati</taxon>
        <taxon>Actinomycetota</taxon>
        <taxon>Actinomycetes</taxon>
        <taxon>Mycobacteriales</taxon>
        <taxon>Nocardiaceae</taxon>
        <taxon>Nocardia</taxon>
    </lineage>
</organism>
<gene>
    <name evidence="2" type="ORF">DFR76_102439</name>
</gene>